<gene>
    <name evidence="2" type="ORF">BCT54_21070</name>
    <name evidence="1" type="ORF">BCV19_12730</name>
</gene>
<dbReference type="Proteomes" id="UP000235405">
    <property type="component" value="Unassembled WGS sequence"/>
</dbReference>
<dbReference type="EMBL" id="MCSW01000185">
    <property type="protein sequence ID" value="PMF19634.1"/>
    <property type="molecule type" value="Genomic_DNA"/>
</dbReference>
<dbReference type="EMBL" id="MCZF01000071">
    <property type="protein sequence ID" value="PMM58218.1"/>
    <property type="molecule type" value="Genomic_DNA"/>
</dbReference>
<evidence type="ECO:0000313" key="1">
    <source>
        <dbReference type="EMBL" id="PMF19634.1"/>
    </source>
</evidence>
<sequence length="672" mass="75781">MQLFIGNLALAPALETEEFNIDLDDLSKWRANWLDSEFSDNIWQLKHCKTPLNFRARLTNGEFLTDTKYTSLLNTIKKVVFLKRSGHLANLKGKMTTRSKTQYTLARVLISFAQYLVNHGHFEVKKGFGTLSETIFDDIVKLYIEGGRDAVSGHLVIVEDAIQNLKNINKLDCILDSSGAFNNAAFNSVTGIGSDVTDYLSDMSKDKLKKYVTFKEHVKSVSGNKTEFNNATPLKQTRQENSRGKEGTVIPSKISDTALGTLISALNTLSDYQIALKNSELAYFKAFTATSKDYADSYYESRRTPNIPTDIALAYIDSAVGFVHEHGDNIVSALEDCRKQIDHEVETRKKPRKDHVMKCITVPRNSTTIKYDVNRYNIIPPRSSIQEKRDTVSLEILLEIFQSAVFILLATFSCKRFQDVIPVKQAANTIGYTGVNNIKFGLSKADPLEVLRATGRPVPRVVADAFDNLVRINSLLLKEPDAPSASLFQKELILGTKLERFDNTEMSRDTLIRRLLQFADFMEIPTVVANGVESRWYLNRMHMLRRFFACAYYHTQDKQHLPALTWLMGHADTQQTMHYVTQNLTNAEMTSSEAASVIASTISSMDDDKDVVKELSNLFGDSTMGVAVARDERRLERRIQELITKGYRVIKKVSGELVMLGSNYEEDASNAK</sequence>
<protein>
    <submittedName>
        <fullName evidence="1">Uncharacterized protein</fullName>
    </submittedName>
</protein>
<dbReference type="GO" id="GO:0003677">
    <property type="term" value="F:DNA binding"/>
    <property type="evidence" value="ECO:0007669"/>
    <property type="project" value="InterPro"/>
</dbReference>
<dbReference type="Proteomes" id="UP000235533">
    <property type="component" value="Unassembled WGS sequence"/>
</dbReference>
<reference evidence="1" key="3">
    <citation type="journal article" date="2018" name="Nature">
        <title>A major lineage of non-tailed dsDNA viruses as unrecognized killers of marine bacteria.</title>
        <authorList>
            <person name="Kauffman K.M."/>
            <person name="Hussain F.A."/>
            <person name="Yang J."/>
            <person name="Arevalo P."/>
            <person name="Brown J.M."/>
            <person name="Chang W.K."/>
            <person name="VanInsberghe D."/>
            <person name="Elsherbini J."/>
            <person name="Sharma R.S."/>
            <person name="Cutler M.B."/>
            <person name="Kelly L."/>
            <person name="Polz M.F."/>
        </authorList>
    </citation>
    <scope>NUCLEOTIDE SEQUENCE</scope>
    <source>
        <strain evidence="2">10N.261.48.B5</strain>
        <strain evidence="1">10N.286.54.F3</strain>
    </source>
</reference>
<dbReference type="InterPro" id="IPR011010">
    <property type="entry name" value="DNA_brk_join_enz"/>
</dbReference>
<comment type="caution">
    <text evidence="1">The sequence shown here is derived from an EMBL/GenBank/DDBJ whole genome shotgun (WGS) entry which is preliminary data.</text>
</comment>
<dbReference type="SUPFAM" id="SSF56349">
    <property type="entry name" value="DNA breaking-rejoining enzymes"/>
    <property type="match status" value="1"/>
</dbReference>
<reference evidence="1" key="2">
    <citation type="submission" date="2016-07" db="EMBL/GenBank/DDBJ databases">
        <authorList>
            <person name="Wan K."/>
            <person name="Booth B."/>
            <person name="Spirohn K."/>
            <person name="Hao T."/>
            <person name="Hu Y."/>
            <person name="Calderwood M."/>
            <person name="Hill D."/>
            <person name="Mohr S."/>
            <person name="Vidal M."/>
            <person name="Celniker S."/>
            <person name="Perrimon N."/>
        </authorList>
    </citation>
    <scope>NUCLEOTIDE SEQUENCE</scope>
    <source>
        <strain evidence="2">10N.261.48.B5</strain>
        <strain evidence="1">10N.286.54.F3</strain>
    </source>
</reference>
<evidence type="ECO:0000313" key="2">
    <source>
        <dbReference type="EMBL" id="PMM58218.1"/>
    </source>
</evidence>
<dbReference type="AlphaFoldDB" id="A0A2N7CBY6"/>
<accession>A0A2N7CBY6</accession>
<name>A0A2N7CBY6_VIBSP</name>
<evidence type="ECO:0000313" key="3">
    <source>
        <dbReference type="Proteomes" id="UP000235405"/>
    </source>
</evidence>
<proteinExistence type="predicted"/>
<organism evidence="1 3">
    <name type="scientific">Vibrio splendidus</name>
    <dbReference type="NCBI Taxonomy" id="29497"/>
    <lineage>
        <taxon>Bacteria</taxon>
        <taxon>Pseudomonadati</taxon>
        <taxon>Pseudomonadota</taxon>
        <taxon>Gammaproteobacteria</taxon>
        <taxon>Vibrionales</taxon>
        <taxon>Vibrionaceae</taxon>
        <taxon>Vibrio</taxon>
    </lineage>
</organism>
<reference evidence="3 4" key="1">
    <citation type="submission" date="2016-07" db="EMBL/GenBank/DDBJ databases">
        <title>Nontailed viruses are major unrecognized killers of bacteria in the ocean.</title>
        <authorList>
            <person name="Kauffman K."/>
            <person name="Hussain F."/>
            <person name="Yang J."/>
            <person name="Arevalo P."/>
            <person name="Brown J."/>
            <person name="Cutler M."/>
            <person name="Kelly L."/>
            <person name="Polz M.F."/>
        </authorList>
    </citation>
    <scope>NUCLEOTIDE SEQUENCE [LARGE SCALE GENOMIC DNA]</scope>
    <source>
        <strain evidence="4">10N.261.48.B5</strain>
        <strain evidence="3">10N.286.54.F3</strain>
    </source>
</reference>
<evidence type="ECO:0000313" key="4">
    <source>
        <dbReference type="Proteomes" id="UP000235533"/>
    </source>
</evidence>